<dbReference type="EMBL" id="JBIENY010000567">
    <property type="protein sequence ID" value="MFG6301976.1"/>
    <property type="molecule type" value="Genomic_DNA"/>
</dbReference>
<dbReference type="Gene3D" id="1.10.287.1490">
    <property type="match status" value="1"/>
</dbReference>
<dbReference type="Proteomes" id="UP001605990">
    <property type="component" value="Unassembled WGS sequence"/>
</dbReference>
<comment type="caution">
    <text evidence="3">The sequence shown here is derived from an EMBL/GenBank/DDBJ whole genome shotgun (WGS) entry which is preliminary data.</text>
</comment>
<accession>A0ABW7EFK9</accession>
<feature type="region of interest" description="Disordered" evidence="1">
    <location>
        <begin position="90"/>
        <end position="117"/>
    </location>
</feature>
<reference evidence="3 4" key="1">
    <citation type="submission" date="2024-10" db="EMBL/GenBank/DDBJ databases">
        <title>Draft genome assembly of a novel steroid transforming actinomycete isolated from African clawed frog Xenopus laevis.</title>
        <authorList>
            <person name="Bragin E."/>
            <person name="Kollerov V."/>
            <person name="Donova M.V."/>
        </authorList>
    </citation>
    <scope>NUCLEOTIDE SEQUENCE [LARGE SCALE GENOMIC DNA]</scope>
    <source>
        <strain evidence="3 4">MTOC-St3</strain>
    </source>
</reference>
<dbReference type="EMBL" id="JBIENY010000275">
    <property type="protein sequence ID" value="MFG6297518.1"/>
    <property type="molecule type" value="Genomic_DNA"/>
</dbReference>
<keyword evidence="4" id="KW-1185">Reference proteome</keyword>
<organism evidence="3 4">
    <name type="scientific">Streptomyces rochei</name>
    <name type="common">Streptomyces parvullus</name>
    <dbReference type="NCBI Taxonomy" id="1928"/>
    <lineage>
        <taxon>Bacteria</taxon>
        <taxon>Bacillati</taxon>
        <taxon>Actinomycetota</taxon>
        <taxon>Actinomycetes</taxon>
        <taxon>Kitasatosporales</taxon>
        <taxon>Streptomycetaceae</taxon>
        <taxon>Streptomyces</taxon>
        <taxon>Streptomyces rochei group</taxon>
    </lineage>
</organism>
<evidence type="ECO:0008006" key="5">
    <source>
        <dbReference type="Google" id="ProtNLM"/>
    </source>
</evidence>
<sequence>MRSLRKKLSGCAKVLQDAYDTVTKLLDGSYWQGDAAVAFREQLDGGPLPLNLKNAAHSVRKAAKQLGHWEGELDDFQRRARRLEEEAKEARAAVDRARGRADKAGEDPGLQADGADREAARKALTRANGDLDDAETELRKVIGKAKSLAEEHERKAGHRAGKIRDATKKLVPHEPGWFDEVLDWLGDNLPDILSFTAGLIGVVALLLSGPLGWGIATVAALMLTASGLSATALVLRLSDPETRASLRDGFTKGEFDADFWSNAVSVGADIVGALPGLGAVANGGVRATRAIRTGSESLGFWQKAATYGSESFEEAKHIAGLENPVIARAVRGFSDPAKAAHAVVATSAVTGVATSGFGLYGKAVDAKEDNVRSGTVAGIDGSRLILDSGGVIDLVRHVF</sequence>
<proteinExistence type="predicted"/>
<evidence type="ECO:0000313" key="3">
    <source>
        <dbReference type="EMBL" id="MFG6301976.1"/>
    </source>
</evidence>
<evidence type="ECO:0000313" key="2">
    <source>
        <dbReference type="EMBL" id="MFG6297518.1"/>
    </source>
</evidence>
<name>A0ABW7EFK9_STRRO</name>
<evidence type="ECO:0000256" key="1">
    <source>
        <dbReference type="SAM" id="MobiDB-lite"/>
    </source>
</evidence>
<feature type="compositionally biased region" description="Basic and acidic residues" evidence="1">
    <location>
        <begin position="90"/>
        <end position="106"/>
    </location>
</feature>
<protein>
    <recommendedName>
        <fullName evidence="5">Integral membrane protein</fullName>
    </recommendedName>
</protein>
<dbReference type="RefSeq" id="WP_394394416.1">
    <property type="nucleotide sequence ID" value="NZ_JBIENY010000275.1"/>
</dbReference>
<evidence type="ECO:0000313" key="4">
    <source>
        <dbReference type="Proteomes" id="UP001605990"/>
    </source>
</evidence>
<gene>
    <name evidence="2" type="ORF">ACGU38_19405</name>
    <name evidence="3" type="ORF">ACGU38_42265</name>
</gene>